<gene>
    <name evidence="1" type="ORF">TVAG_302440</name>
</gene>
<sequence>MIQNCDKNTPKMLVVYHAIDHKNIKYFSILDVVRKICKERQLKFILSLSNPIDVGFEVSDTKQLNINLQFAQKSQIEALTYATNNRNRYGSKIVYFVDSLFDVKNIINEYQKQTSNLTVISPEMTPETSAKDILSLCESKSCLIPLFFEHQITFEFI</sequence>
<evidence type="ECO:0000313" key="1">
    <source>
        <dbReference type="EMBL" id="EAY08157.1"/>
    </source>
</evidence>
<dbReference type="EMBL" id="DS113384">
    <property type="protein sequence ID" value="EAY08157.1"/>
    <property type="molecule type" value="Genomic_DNA"/>
</dbReference>
<protein>
    <submittedName>
        <fullName evidence="1">Uncharacterized protein</fullName>
    </submittedName>
</protein>
<name>A2EGR9_TRIV3</name>
<dbReference type="InParanoid" id="A2EGR9"/>
<dbReference type="RefSeq" id="XP_001320380.1">
    <property type="nucleotide sequence ID" value="XM_001320345.1"/>
</dbReference>
<dbReference type="VEuPathDB" id="TrichDB:TVAG_302440"/>
<dbReference type="KEGG" id="tva:4766055"/>
<reference evidence="1" key="1">
    <citation type="submission" date="2006-10" db="EMBL/GenBank/DDBJ databases">
        <authorList>
            <person name="Amadeo P."/>
            <person name="Zhao Q."/>
            <person name="Wortman J."/>
            <person name="Fraser-Liggett C."/>
            <person name="Carlton J."/>
        </authorList>
    </citation>
    <scope>NUCLEOTIDE SEQUENCE</scope>
    <source>
        <strain evidence="1">G3</strain>
    </source>
</reference>
<dbReference type="VEuPathDB" id="TrichDB:TVAGG3_0172850"/>
<dbReference type="Proteomes" id="UP000001542">
    <property type="component" value="Unassembled WGS sequence"/>
</dbReference>
<organism evidence="1 2">
    <name type="scientific">Trichomonas vaginalis (strain ATCC PRA-98 / G3)</name>
    <dbReference type="NCBI Taxonomy" id="412133"/>
    <lineage>
        <taxon>Eukaryota</taxon>
        <taxon>Metamonada</taxon>
        <taxon>Parabasalia</taxon>
        <taxon>Trichomonadida</taxon>
        <taxon>Trichomonadidae</taxon>
        <taxon>Trichomonas</taxon>
    </lineage>
</organism>
<evidence type="ECO:0000313" key="2">
    <source>
        <dbReference type="Proteomes" id="UP000001542"/>
    </source>
</evidence>
<accession>A2EGR9</accession>
<keyword evidence="2" id="KW-1185">Reference proteome</keyword>
<proteinExistence type="predicted"/>
<reference evidence="1" key="2">
    <citation type="journal article" date="2007" name="Science">
        <title>Draft genome sequence of the sexually transmitted pathogen Trichomonas vaginalis.</title>
        <authorList>
            <person name="Carlton J.M."/>
            <person name="Hirt R.P."/>
            <person name="Silva J.C."/>
            <person name="Delcher A.L."/>
            <person name="Schatz M."/>
            <person name="Zhao Q."/>
            <person name="Wortman J.R."/>
            <person name="Bidwell S.L."/>
            <person name="Alsmark U.C.M."/>
            <person name="Besteiro S."/>
            <person name="Sicheritz-Ponten T."/>
            <person name="Noel C.J."/>
            <person name="Dacks J.B."/>
            <person name="Foster P.G."/>
            <person name="Simillion C."/>
            <person name="Van de Peer Y."/>
            <person name="Miranda-Saavedra D."/>
            <person name="Barton G.J."/>
            <person name="Westrop G.D."/>
            <person name="Mueller S."/>
            <person name="Dessi D."/>
            <person name="Fiori P.L."/>
            <person name="Ren Q."/>
            <person name="Paulsen I."/>
            <person name="Zhang H."/>
            <person name="Bastida-Corcuera F.D."/>
            <person name="Simoes-Barbosa A."/>
            <person name="Brown M.T."/>
            <person name="Hayes R.D."/>
            <person name="Mukherjee M."/>
            <person name="Okumura C.Y."/>
            <person name="Schneider R."/>
            <person name="Smith A.J."/>
            <person name="Vanacova S."/>
            <person name="Villalvazo M."/>
            <person name="Haas B.J."/>
            <person name="Pertea M."/>
            <person name="Feldblyum T.V."/>
            <person name="Utterback T.R."/>
            <person name="Shu C.L."/>
            <person name="Osoegawa K."/>
            <person name="de Jong P.J."/>
            <person name="Hrdy I."/>
            <person name="Horvathova L."/>
            <person name="Zubacova Z."/>
            <person name="Dolezal P."/>
            <person name="Malik S.B."/>
            <person name="Logsdon J.M. Jr."/>
            <person name="Henze K."/>
            <person name="Gupta A."/>
            <person name="Wang C.C."/>
            <person name="Dunne R.L."/>
            <person name="Upcroft J.A."/>
            <person name="Upcroft P."/>
            <person name="White O."/>
            <person name="Salzberg S.L."/>
            <person name="Tang P."/>
            <person name="Chiu C.-H."/>
            <person name="Lee Y.-S."/>
            <person name="Embley T.M."/>
            <person name="Coombs G.H."/>
            <person name="Mottram J.C."/>
            <person name="Tachezy J."/>
            <person name="Fraser-Liggett C.M."/>
            <person name="Johnson P.J."/>
        </authorList>
    </citation>
    <scope>NUCLEOTIDE SEQUENCE [LARGE SCALE GENOMIC DNA]</scope>
    <source>
        <strain evidence="1">G3</strain>
    </source>
</reference>
<dbReference type="AlphaFoldDB" id="A2EGR9"/>